<protein>
    <recommendedName>
        <fullName evidence="4">ArsR family transcriptional regulator</fullName>
    </recommendedName>
</protein>
<comment type="caution">
    <text evidence="2">The sequence shown here is derived from an EMBL/GenBank/DDBJ whole genome shotgun (WGS) entry which is preliminary data.</text>
</comment>
<evidence type="ECO:0000313" key="3">
    <source>
        <dbReference type="Proteomes" id="UP001165283"/>
    </source>
</evidence>
<dbReference type="EMBL" id="JAGSOV010000072">
    <property type="protein sequence ID" value="MCO1659879.1"/>
    <property type="molecule type" value="Genomic_DNA"/>
</dbReference>
<sequence>MSEPDCSSPPDPESAAATSTAATSTTTVSTTAAAQALVRPAERRFLEPFVGRELAPAEAARELGVAVEQMAYRVRALAGKDLLTATRTQPRGGRAVTYYRAAAEIRAPVLLLPEADTRSLFEILDAAGRTAFLDALAAGADRSGLRDWLVRLHRSPGGTVELDLVPDHPGWSADALLADAAPPVLFHWAPLRLSRDKAKDLQRDLSEVLSRYAAESEGPGAPDHLLGLFLTPLSPR</sequence>
<gene>
    <name evidence="2" type="ORF">KDL28_32940</name>
</gene>
<dbReference type="InterPro" id="IPR036388">
    <property type="entry name" value="WH-like_DNA-bd_sf"/>
</dbReference>
<evidence type="ECO:0000256" key="1">
    <source>
        <dbReference type="SAM" id="MobiDB-lite"/>
    </source>
</evidence>
<evidence type="ECO:0000313" key="2">
    <source>
        <dbReference type="EMBL" id="MCO1659879.1"/>
    </source>
</evidence>
<evidence type="ECO:0008006" key="4">
    <source>
        <dbReference type="Google" id="ProtNLM"/>
    </source>
</evidence>
<name>A0ABT1AAP4_9PSEU</name>
<dbReference type="Proteomes" id="UP001165283">
    <property type="component" value="Unassembled WGS sequence"/>
</dbReference>
<dbReference type="RefSeq" id="WP_252444969.1">
    <property type="nucleotide sequence ID" value="NZ_JAGSOV010000072.1"/>
</dbReference>
<dbReference type="Gene3D" id="1.10.10.10">
    <property type="entry name" value="Winged helix-like DNA-binding domain superfamily/Winged helix DNA-binding domain"/>
    <property type="match status" value="1"/>
</dbReference>
<proteinExistence type="predicted"/>
<reference evidence="2" key="1">
    <citation type="submission" date="2021-04" db="EMBL/GenBank/DDBJ databases">
        <title>Pseudonocardia sp. nov., isolated from sandy soil of mangrove forest.</title>
        <authorList>
            <person name="Zan Z."/>
            <person name="Huang R."/>
            <person name="Liu W."/>
        </authorList>
    </citation>
    <scope>NUCLEOTIDE SEQUENCE</scope>
    <source>
        <strain evidence="2">S2-4</strain>
    </source>
</reference>
<feature type="region of interest" description="Disordered" evidence="1">
    <location>
        <begin position="1"/>
        <end position="28"/>
    </location>
</feature>
<keyword evidence="3" id="KW-1185">Reference proteome</keyword>
<feature type="compositionally biased region" description="Low complexity" evidence="1">
    <location>
        <begin position="13"/>
        <end position="28"/>
    </location>
</feature>
<accession>A0ABT1AAP4</accession>
<organism evidence="2 3">
    <name type="scientific">Pseudonocardia humida</name>
    <dbReference type="NCBI Taxonomy" id="2800819"/>
    <lineage>
        <taxon>Bacteria</taxon>
        <taxon>Bacillati</taxon>
        <taxon>Actinomycetota</taxon>
        <taxon>Actinomycetes</taxon>
        <taxon>Pseudonocardiales</taxon>
        <taxon>Pseudonocardiaceae</taxon>
        <taxon>Pseudonocardia</taxon>
    </lineage>
</organism>